<dbReference type="InterPro" id="IPR005794">
    <property type="entry name" value="Fmt"/>
</dbReference>
<dbReference type="Proteomes" id="UP000176786">
    <property type="component" value="Unassembled WGS sequence"/>
</dbReference>
<dbReference type="GO" id="GO:0004479">
    <property type="term" value="F:methionyl-tRNA formyltransferase activity"/>
    <property type="evidence" value="ECO:0007669"/>
    <property type="project" value="UniProtKB-UniRule"/>
</dbReference>
<evidence type="ECO:0000259" key="9">
    <source>
        <dbReference type="Pfam" id="PF00551"/>
    </source>
</evidence>
<dbReference type="SUPFAM" id="SSF53328">
    <property type="entry name" value="Formyltransferase"/>
    <property type="match status" value="1"/>
</dbReference>
<dbReference type="PANTHER" id="PTHR11138">
    <property type="entry name" value="METHIONYL-TRNA FORMYLTRANSFERASE"/>
    <property type="match status" value="1"/>
</dbReference>
<evidence type="ECO:0000313" key="12">
    <source>
        <dbReference type="Proteomes" id="UP000176786"/>
    </source>
</evidence>
<dbReference type="PANTHER" id="PTHR11138:SF5">
    <property type="entry name" value="METHIONYL-TRNA FORMYLTRANSFERASE, MITOCHONDRIAL"/>
    <property type="match status" value="1"/>
</dbReference>
<accession>A0A1F5P9R0</accession>
<feature type="domain" description="Formyl transferase C-terminal" evidence="10">
    <location>
        <begin position="207"/>
        <end position="307"/>
    </location>
</feature>
<evidence type="ECO:0000256" key="1">
    <source>
        <dbReference type="ARBA" id="ARBA00002606"/>
    </source>
</evidence>
<dbReference type="HAMAP" id="MF_00182">
    <property type="entry name" value="Formyl_trans"/>
    <property type="match status" value="1"/>
</dbReference>
<keyword evidence="6 8" id="KW-0648">Protein biosynthesis</keyword>
<dbReference type="CDD" id="cd08646">
    <property type="entry name" value="FMT_core_Met-tRNA-FMT_N"/>
    <property type="match status" value="1"/>
</dbReference>
<sequence length="315" mass="35268">MDKPRVIFFGTSAFGLPVLAWLYENTSLVAVATSPDKPVGRKQELSSSPVKQWLGDKQIILLQPNDLKNIYIEQVLKHLSLDVAVVASYGKIIPKNILDIPRKGFLNLHVSLLPKYRGAAPMQYAIWAGEKVTGVTLFVLDELLDHGPIISQKEISVDPDETFESLHKKSEDLSVELLDESLFKYLSSEIKPREQNHELATLAPSFKKEDGKIDWQKPADEIDRQIRALNPWPGTYSKIKMEKSKIKIEEQGLKIFKVEISDKKLKPGEVEVDNKRIFIGTGTVALEILELQVSGGKRMKAADFAAGVGDKLKLI</sequence>
<dbReference type="InterPro" id="IPR044135">
    <property type="entry name" value="Met-tRNA-FMT_C"/>
</dbReference>
<proteinExistence type="inferred from homology"/>
<evidence type="ECO:0000256" key="2">
    <source>
        <dbReference type="ARBA" id="ARBA00010699"/>
    </source>
</evidence>
<keyword evidence="5 8" id="KW-0808">Transferase</keyword>
<reference evidence="11 12" key="1">
    <citation type="journal article" date="2016" name="Nat. Commun.">
        <title>Thousands of microbial genomes shed light on interconnected biogeochemical processes in an aquifer system.</title>
        <authorList>
            <person name="Anantharaman K."/>
            <person name="Brown C.T."/>
            <person name="Hug L.A."/>
            <person name="Sharon I."/>
            <person name="Castelle C.J."/>
            <person name="Probst A.J."/>
            <person name="Thomas B.C."/>
            <person name="Singh A."/>
            <person name="Wilkins M.J."/>
            <person name="Karaoz U."/>
            <person name="Brodie E.L."/>
            <person name="Williams K.H."/>
            <person name="Hubbard S.S."/>
            <person name="Banfield J.F."/>
        </authorList>
    </citation>
    <scope>NUCLEOTIDE SEQUENCE [LARGE SCALE GENOMIC DNA]</scope>
</reference>
<dbReference type="Pfam" id="PF00551">
    <property type="entry name" value="Formyl_trans_N"/>
    <property type="match status" value="1"/>
</dbReference>
<dbReference type="NCBIfam" id="TIGR00460">
    <property type="entry name" value="fmt"/>
    <property type="match status" value="1"/>
</dbReference>
<dbReference type="AlphaFoldDB" id="A0A1F5P9R0"/>
<dbReference type="InterPro" id="IPR005793">
    <property type="entry name" value="Formyl_trans_C"/>
</dbReference>
<dbReference type="EMBL" id="MFES01000001">
    <property type="protein sequence ID" value="OGE86618.1"/>
    <property type="molecule type" value="Genomic_DNA"/>
</dbReference>
<comment type="catalytic activity">
    <reaction evidence="7 8">
        <text>L-methionyl-tRNA(fMet) + (6R)-10-formyltetrahydrofolate = N-formyl-L-methionyl-tRNA(fMet) + (6S)-5,6,7,8-tetrahydrofolate + H(+)</text>
        <dbReference type="Rhea" id="RHEA:24380"/>
        <dbReference type="Rhea" id="RHEA-COMP:9952"/>
        <dbReference type="Rhea" id="RHEA-COMP:9953"/>
        <dbReference type="ChEBI" id="CHEBI:15378"/>
        <dbReference type="ChEBI" id="CHEBI:57453"/>
        <dbReference type="ChEBI" id="CHEBI:78530"/>
        <dbReference type="ChEBI" id="CHEBI:78844"/>
        <dbReference type="ChEBI" id="CHEBI:195366"/>
        <dbReference type="EC" id="2.1.2.9"/>
    </reaction>
</comment>
<dbReference type="Gene3D" id="3.10.25.10">
    <property type="entry name" value="Formyl transferase, C-terminal domain"/>
    <property type="match status" value="1"/>
</dbReference>
<dbReference type="InterPro" id="IPR041711">
    <property type="entry name" value="Met-tRNA-FMT_N"/>
</dbReference>
<dbReference type="InterPro" id="IPR002376">
    <property type="entry name" value="Formyl_transf_N"/>
</dbReference>
<dbReference type="GO" id="GO:0005829">
    <property type="term" value="C:cytosol"/>
    <property type="evidence" value="ECO:0007669"/>
    <property type="project" value="TreeGrafter"/>
</dbReference>
<gene>
    <name evidence="8" type="primary">fmt</name>
    <name evidence="11" type="ORF">A3J48_01605</name>
</gene>
<dbReference type="STRING" id="1817832.A3J48_01605"/>
<evidence type="ECO:0000259" key="10">
    <source>
        <dbReference type="Pfam" id="PF02911"/>
    </source>
</evidence>
<evidence type="ECO:0000256" key="7">
    <source>
        <dbReference type="ARBA" id="ARBA00048558"/>
    </source>
</evidence>
<dbReference type="CDD" id="cd08704">
    <property type="entry name" value="Met_tRNA_FMT_C"/>
    <property type="match status" value="1"/>
</dbReference>
<dbReference type="InterPro" id="IPR036477">
    <property type="entry name" value="Formyl_transf_N_sf"/>
</dbReference>
<feature type="binding site" evidence="8">
    <location>
        <begin position="111"/>
        <end position="114"/>
    </location>
    <ligand>
        <name>(6S)-5,6,7,8-tetrahydrofolate</name>
        <dbReference type="ChEBI" id="CHEBI:57453"/>
    </ligand>
</feature>
<feature type="domain" description="Formyl transferase N-terminal" evidence="9">
    <location>
        <begin position="6"/>
        <end position="178"/>
    </location>
</feature>
<evidence type="ECO:0000256" key="4">
    <source>
        <dbReference type="ARBA" id="ARBA00016014"/>
    </source>
</evidence>
<dbReference type="Pfam" id="PF02911">
    <property type="entry name" value="Formyl_trans_C"/>
    <property type="match status" value="1"/>
</dbReference>
<organism evidence="11 12">
    <name type="scientific">Candidatus Doudnabacteria bacterium RIFCSPHIGHO2_02_FULL_46_11</name>
    <dbReference type="NCBI Taxonomy" id="1817832"/>
    <lineage>
        <taxon>Bacteria</taxon>
        <taxon>Candidatus Doudnaibacteriota</taxon>
    </lineage>
</organism>
<dbReference type="InterPro" id="IPR011034">
    <property type="entry name" value="Formyl_transferase-like_C_sf"/>
</dbReference>
<evidence type="ECO:0000256" key="5">
    <source>
        <dbReference type="ARBA" id="ARBA00022679"/>
    </source>
</evidence>
<comment type="caution">
    <text evidence="11">The sequence shown here is derived from an EMBL/GenBank/DDBJ whole genome shotgun (WGS) entry which is preliminary data.</text>
</comment>
<evidence type="ECO:0000313" key="11">
    <source>
        <dbReference type="EMBL" id="OGE86618.1"/>
    </source>
</evidence>
<name>A0A1F5P9R0_9BACT</name>
<dbReference type="Gene3D" id="3.40.50.170">
    <property type="entry name" value="Formyl transferase, N-terminal domain"/>
    <property type="match status" value="1"/>
</dbReference>
<evidence type="ECO:0000256" key="3">
    <source>
        <dbReference type="ARBA" id="ARBA00012261"/>
    </source>
</evidence>
<dbReference type="SUPFAM" id="SSF50486">
    <property type="entry name" value="FMT C-terminal domain-like"/>
    <property type="match status" value="1"/>
</dbReference>
<comment type="function">
    <text evidence="1 8">Attaches a formyl group to the free amino group of methionyl-tRNA(fMet). The formyl group appears to play a dual role in the initiator identity of N-formylmethionyl-tRNA by promoting its recognition by IF2 and preventing the misappropriation of this tRNA by the elongation apparatus.</text>
</comment>
<dbReference type="InterPro" id="IPR037022">
    <property type="entry name" value="Formyl_trans_C_sf"/>
</dbReference>
<dbReference type="EC" id="2.1.2.9" evidence="3 8"/>
<protein>
    <recommendedName>
        <fullName evidence="4 8">Methionyl-tRNA formyltransferase</fullName>
        <ecNumber evidence="3 8">2.1.2.9</ecNumber>
    </recommendedName>
</protein>
<evidence type="ECO:0000256" key="8">
    <source>
        <dbReference type="HAMAP-Rule" id="MF_00182"/>
    </source>
</evidence>
<evidence type="ECO:0000256" key="6">
    <source>
        <dbReference type="ARBA" id="ARBA00022917"/>
    </source>
</evidence>
<comment type="similarity">
    <text evidence="2 8">Belongs to the Fmt family.</text>
</comment>